<reference evidence="1" key="1">
    <citation type="submission" date="2023-05" db="EMBL/GenBank/DDBJ databases">
        <title>Genome and transcriptome analyses reveal genes involved in the formation of fine ridges on petal epidermal cells in Hibiscus trionum.</title>
        <authorList>
            <person name="Koshimizu S."/>
            <person name="Masuda S."/>
            <person name="Ishii T."/>
            <person name="Shirasu K."/>
            <person name="Hoshino A."/>
            <person name="Arita M."/>
        </authorList>
    </citation>
    <scope>NUCLEOTIDE SEQUENCE</scope>
    <source>
        <strain evidence="1">Hamamatsu line</strain>
    </source>
</reference>
<sequence>MLKVSKEVARKWYGSNNGGGRASITELEKRITALESEMQNGIAAPDAWDRMIVLKKALWHEYRIEESIWIQKSRLKWIQEGDRNTRFFHLVASERKRVNAIKSLLVDNVMVEDPLNVKKAVVDHFRDAYNRTHALDIKNIGLDFGKVNEEERLSLQKPFTEGEI</sequence>
<dbReference type="EMBL" id="BSYR01000024">
    <property type="protein sequence ID" value="GMI92444.1"/>
    <property type="molecule type" value="Genomic_DNA"/>
</dbReference>
<evidence type="ECO:0000313" key="1">
    <source>
        <dbReference type="EMBL" id="GMI92444.1"/>
    </source>
</evidence>
<accession>A0A9W7I8G5</accession>
<protein>
    <submittedName>
        <fullName evidence="1">Uncharacterized protein</fullName>
    </submittedName>
</protein>
<evidence type="ECO:0000313" key="2">
    <source>
        <dbReference type="Proteomes" id="UP001165190"/>
    </source>
</evidence>
<dbReference type="AlphaFoldDB" id="A0A9W7I8G5"/>
<comment type="caution">
    <text evidence="1">The sequence shown here is derived from an EMBL/GenBank/DDBJ whole genome shotgun (WGS) entry which is preliminary data.</text>
</comment>
<dbReference type="OrthoDB" id="1000249at2759"/>
<name>A0A9W7I8G5_HIBTR</name>
<gene>
    <name evidence="1" type="ORF">HRI_002913700</name>
</gene>
<dbReference type="Proteomes" id="UP001165190">
    <property type="component" value="Unassembled WGS sequence"/>
</dbReference>
<keyword evidence="2" id="KW-1185">Reference proteome</keyword>
<proteinExistence type="predicted"/>
<organism evidence="1 2">
    <name type="scientific">Hibiscus trionum</name>
    <name type="common">Flower of an hour</name>
    <dbReference type="NCBI Taxonomy" id="183268"/>
    <lineage>
        <taxon>Eukaryota</taxon>
        <taxon>Viridiplantae</taxon>
        <taxon>Streptophyta</taxon>
        <taxon>Embryophyta</taxon>
        <taxon>Tracheophyta</taxon>
        <taxon>Spermatophyta</taxon>
        <taxon>Magnoliopsida</taxon>
        <taxon>eudicotyledons</taxon>
        <taxon>Gunneridae</taxon>
        <taxon>Pentapetalae</taxon>
        <taxon>rosids</taxon>
        <taxon>malvids</taxon>
        <taxon>Malvales</taxon>
        <taxon>Malvaceae</taxon>
        <taxon>Malvoideae</taxon>
        <taxon>Hibiscus</taxon>
    </lineage>
</organism>